<evidence type="ECO:0000256" key="2">
    <source>
        <dbReference type="ARBA" id="ARBA00009387"/>
    </source>
</evidence>
<reference evidence="5 6" key="1">
    <citation type="submission" date="2015-01" db="EMBL/GenBank/DDBJ databases">
        <title>Ahrensia donghaiensis sp. nov., a novel dimethylsulphoniopropionate-cleavage bacterium isolated from seawater and emended descriptions of the genus Ahrensia and Ahrensia kielensis.</title>
        <authorList>
            <person name="Liu J."/>
        </authorList>
    </citation>
    <scope>NUCLEOTIDE SEQUENCE [LARGE SCALE GENOMIC DNA]</scope>
    <source>
        <strain evidence="5 6">LZD062</strain>
    </source>
</reference>
<gene>
    <name evidence="5" type="ORF">SU32_03665</name>
</gene>
<dbReference type="Proteomes" id="UP000038011">
    <property type="component" value="Unassembled WGS sequence"/>
</dbReference>
<dbReference type="InterPro" id="IPR008939">
    <property type="entry name" value="Lytic_TGlycosylase_superhlx_U"/>
</dbReference>
<dbReference type="STRING" id="1514904.SU32_03665"/>
<dbReference type="InterPro" id="IPR023346">
    <property type="entry name" value="Lysozyme-like_dom_sf"/>
</dbReference>
<evidence type="ECO:0000313" key="6">
    <source>
        <dbReference type="Proteomes" id="UP000038011"/>
    </source>
</evidence>
<comment type="caution">
    <text evidence="5">The sequence shown here is derived from an EMBL/GenBank/DDBJ whole genome shotgun (WGS) entry which is preliminary data.</text>
</comment>
<evidence type="ECO:0000313" key="5">
    <source>
        <dbReference type="EMBL" id="KPB02453.1"/>
    </source>
</evidence>
<dbReference type="EMBL" id="JXMU01000003">
    <property type="protein sequence ID" value="KPB02453.1"/>
    <property type="molecule type" value="Genomic_DNA"/>
</dbReference>
<organism evidence="5 6">
    <name type="scientific">Ahrensia marina</name>
    <dbReference type="NCBI Taxonomy" id="1514904"/>
    <lineage>
        <taxon>Bacteria</taxon>
        <taxon>Pseudomonadati</taxon>
        <taxon>Pseudomonadota</taxon>
        <taxon>Alphaproteobacteria</taxon>
        <taxon>Hyphomicrobiales</taxon>
        <taxon>Ahrensiaceae</taxon>
        <taxon>Ahrensia</taxon>
    </lineage>
</organism>
<dbReference type="PANTHER" id="PTHR37423:SF2">
    <property type="entry name" value="MEMBRANE-BOUND LYTIC MUREIN TRANSGLYCOSYLASE C"/>
    <property type="match status" value="1"/>
</dbReference>
<sequence length="631" mass="70750">MLDDPPLKDSSLLLLETGIKALRSGDIVAALGARNEMSEASIDRALLSWLLATSGHRDVPADEIRDTLEKLTDWPSQTLMESNLERAMSRDPISLVRLRLFLGDDEPLTFQGAYALAKTYQATGNEEKVRALLLPFWRDTVLTASDENRVLENFGDVLTKRDHEIRYFNMMVRDRISSGGRIAPTIEYQDIHDAWSAVIRKQKVAREKIDKIGENKKNTAAYTYLKTEFLRRSNEYSEAIKLLNAVPQTTEFAINPDAWWDERRIISRQMFEDGKPQIAYDLVAKHEGGEETTQVDAAFHAGWYALRGLNKPELAVPHFEKIIEIAKGNISKARGYYWLGRALPDEEQSKQAYQQAAKFDTTFYGQLAGEHLGQVPALSGQPIAVNNIDDNQILAAIDRLIQLDETNLARKAYVALGWSEDDSSVLSSAAAHASKNGDYYAALKLIKAADWRGLDMGSLTHPLGAISDATGLEAKDHALAYAVARQESEFNVAAVSRANARGLLQVLPATAKQMAQAQQMPYAPEKLTRDANYNARLGVAYLNSQFEKFGGSYILTFAAYNAGPRRAEEWIERFGDPRGKPLYEVIDWIESISYPETRSYVQRLMENLQVYKTQLGQKSSIEQDLRFGTNP</sequence>
<name>A0A0M9GP90_9HYPH</name>
<dbReference type="Gene3D" id="1.10.530.10">
    <property type="match status" value="1"/>
</dbReference>
<evidence type="ECO:0000256" key="3">
    <source>
        <dbReference type="ARBA" id="ARBA00022729"/>
    </source>
</evidence>
<evidence type="ECO:0000259" key="4">
    <source>
        <dbReference type="Pfam" id="PF01464"/>
    </source>
</evidence>
<dbReference type="SUPFAM" id="SSF53955">
    <property type="entry name" value="Lysozyme-like"/>
    <property type="match status" value="1"/>
</dbReference>
<keyword evidence="6" id="KW-1185">Reference proteome</keyword>
<comment type="similarity">
    <text evidence="2">Belongs to the virb1 family.</text>
</comment>
<dbReference type="SUPFAM" id="SSF48435">
    <property type="entry name" value="Bacterial muramidases"/>
    <property type="match status" value="1"/>
</dbReference>
<dbReference type="Gene3D" id="1.25.20.10">
    <property type="entry name" value="Bacterial muramidases"/>
    <property type="match status" value="1"/>
</dbReference>
<feature type="domain" description="Transglycosylase SLT" evidence="4">
    <location>
        <begin position="474"/>
        <end position="577"/>
    </location>
</feature>
<comment type="similarity">
    <text evidence="1">Belongs to the transglycosylase Slt family.</text>
</comment>
<dbReference type="CDD" id="cd13401">
    <property type="entry name" value="Slt70-like"/>
    <property type="match status" value="1"/>
</dbReference>
<evidence type="ECO:0000256" key="1">
    <source>
        <dbReference type="ARBA" id="ARBA00007734"/>
    </source>
</evidence>
<keyword evidence="3" id="KW-0732">Signal</keyword>
<accession>A0A0M9GP90</accession>
<dbReference type="InterPro" id="IPR008258">
    <property type="entry name" value="Transglycosylase_SLT_dom_1"/>
</dbReference>
<dbReference type="PANTHER" id="PTHR37423">
    <property type="entry name" value="SOLUBLE LYTIC MUREIN TRANSGLYCOSYLASE-RELATED"/>
    <property type="match status" value="1"/>
</dbReference>
<dbReference type="PATRIC" id="fig|1514904.3.peg.2445"/>
<proteinExistence type="inferred from homology"/>
<dbReference type="AlphaFoldDB" id="A0A0M9GP90"/>
<dbReference type="Pfam" id="PF01464">
    <property type="entry name" value="SLT"/>
    <property type="match status" value="1"/>
</dbReference>
<protein>
    <recommendedName>
        <fullName evidence="4">Transglycosylase SLT domain-containing protein</fullName>
    </recommendedName>
</protein>
<dbReference type="GO" id="GO:0004553">
    <property type="term" value="F:hydrolase activity, hydrolyzing O-glycosyl compounds"/>
    <property type="evidence" value="ECO:0007669"/>
    <property type="project" value="InterPro"/>
</dbReference>
<dbReference type="GO" id="GO:0042597">
    <property type="term" value="C:periplasmic space"/>
    <property type="evidence" value="ECO:0007669"/>
    <property type="project" value="InterPro"/>
</dbReference>